<dbReference type="PROSITE" id="PS51318">
    <property type="entry name" value="TAT"/>
    <property type="match status" value="1"/>
</dbReference>
<evidence type="ECO:0000256" key="1">
    <source>
        <dbReference type="SAM" id="MobiDB-lite"/>
    </source>
</evidence>
<dbReference type="PANTHER" id="PTHR43606">
    <property type="entry name" value="PHOSPHATASE, PUTATIVE (AFU_ORTHOLOGUE AFUA_6G08710)-RELATED"/>
    <property type="match status" value="1"/>
</dbReference>
<dbReference type="RefSeq" id="WP_344650307.1">
    <property type="nucleotide sequence ID" value="NZ_BAAAGX010000016.1"/>
</dbReference>
<dbReference type="Pfam" id="PF16655">
    <property type="entry name" value="PhoD_N"/>
    <property type="match status" value="1"/>
</dbReference>
<dbReference type="InterPro" id="IPR006311">
    <property type="entry name" value="TAT_signal"/>
</dbReference>
<dbReference type="InterPro" id="IPR029052">
    <property type="entry name" value="Metallo-depent_PP-like"/>
</dbReference>
<dbReference type="Gene3D" id="2.60.40.380">
    <property type="entry name" value="Purple acid phosphatase-like, N-terminal"/>
    <property type="match status" value="1"/>
</dbReference>
<protein>
    <submittedName>
        <fullName evidence="4">Alkaline phosphatase D family protein</fullName>
    </submittedName>
</protein>
<keyword evidence="5" id="KW-1185">Reference proteome</keyword>
<organism evidence="4 5">
    <name type="scientific">Cryptosporangium japonicum</name>
    <dbReference type="NCBI Taxonomy" id="80872"/>
    <lineage>
        <taxon>Bacteria</taxon>
        <taxon>Bacillati</taxon>
        <taxon>Actinomycetota</taxon>
        <taxon>Actinomycetes</taxon>
        <taxon>Cryptosporangiales</taxon>
        <taxon>Cryptosporangiaceae</taxon>
        <taxon>Cryptosporangium</taxon>
    </lineage>
</organism>
<comment type="caution">
    <text evidence="4">The sequence shown here is derived from an EMBL/GenBank/DDBJ whole genome shotgun (WGS) entry which is preliminary data.</text>
</comment>
<feature type="region of interest" description="Disordered" evidence="1">
    <location>
        <begin position="310"/>
        <end position="333"/>
    </location>
</feature>
<dbReference type="Pfam" id="PF09423">
    <property type="entry name" value="PhoD"/>
    <property type="match status" value="1"/>
</dbReference>
<evidence type="ECO:0000259" key="2">
    <source>
        <dbReference type="Pfam" id="PF09423"/>
    </source>
</evidence>
<evidence type="ECO:0000313" key="5">
    <source>
        <dbReference type="Proteomes" id="UP001500967"/>
    </source>
</evidence>
<reference evidence="4 5" key="1">
    <citation type="journal article" date="2019" name="Int. J. Syst. Evol. Microbiol.">
        <title>The Global Catalogue of Microorganisms (GCM) 10K type strain sequencing project: providing services to taxonomists for standard genome sequencing and annotation.</title>
        <authorList>
            <consortium name="The Broad Institute Genomics Platform"/>
            <consortium name="The Broad Institute Genome Sequencing Center for Infectious Disease"/>
            <person name="Wu L."/>
            <person name="Ma J."/>
        </authorList>
    </citation>
    <scope>NUCLEOTIDE SEQUENCE [LARGE SCALE GENOMIC DNA]</scope>
    <source>
        <strain evidence="4 5">JCM 10425</strain>
    </source>
</reference>
<feature type="domain" description="Phospholipase D N-terminal" evidence="3">
    <location>
        <begin position="50"/>
        <end position="145"/>
    </location>
</feature>
<gene>
    <name evidence="4" type="ORF">GCM10009539_39280</name>
</gene>
<proteinExistence type="predicted"/>
<dbReference type="Gene3D" id="3.60.21.70">
    <property type="entry name" value="PhoD-like phosphatase"/>
    <property type="match status" value="1"/>
</dbReference>
<dbReference type="InterPro" id="IPR038607">
    <property type="entry name" value="PhoD-like_sf"/>
</dbReference>
<dbReference type="InterPro" id="IPR018946">
    <property type="entry name" value="PhoD-like_MPP"/>
</dbReference>
<dbReference type="InterPro" id="IPR052900">
    <property type="entry name" value="Phospholipid_Metab_Enz"/>
</dbReference>
<evidence type="ECO:0000259" key="3">
    <source>
        <dbReference type="Pfam" id="PF16655"/>
    </source>
</evidence>
<dbReference type="InterPro" id="IPR032093">
    <property type="entry name" value="PhoD_N"/>
</dbReference>
<dbReference type="PANTHER" id="PTHR43606:SF2">
    <property type="entry name" value="ALKALINE PHOSPHATASE FAMILY PROTEIN (AFU_ORTHOLOGUE AFUA_5G03860)"/>
    <property type="match status" value="1"/>
</dbReference>
<dbReference type="SUPFAM" id="SSF56300">
    <property type="entry name" value="Metallo-dependent phosphatases"/>
    <property type="match status" value="1"/>
</dbReference>
<evidence type="ECO:0000313" key="4">
    <source>
        <dbReference type="EMBL" id="GAA0250244.1"/>
    </source>
</evidence>
<sequence length="517" mass="56535">MSLAFPLPRRRFLAAGAAGLLVPVLLAADGDAVRVRSARPVRVPTGAFTLGVASGDPLPDGVVLWTRLAPRPTDGGGMPPEPVEVRWEVATDERFRHVERHGTAVARPSRAHAVHVDARGLRPGREYYYRFRVGTEASPVGRTRTAPAPDARPARLRFATASCQNWQDGFYTAYRGMAEEDVDFVAFLGDYIYEVGPGADRLRDHTGSGQTYTLTDYRNRHAQYRTDADLARMHAAAPWIMTIDDHDVDDNWTGDHPADPGVREPVSFPARKAAALRAFVEHMPVRVGPGFRLYRRFRFGRLATLHAVDTRQYRSRHPRTRREANDPGRTMTGPAQERWLVRGLAGSSSAWNLVANQVMIAAAGYPGTRLGFDGWNGYRAQRHRLLEFLGTGAVSNPVVLSGDQHATLACDLRPDFDSPTSPVVAAELVGTSITSGGDADVAAFQREHAAERAANPHWKYLDNRRGYLVGELSPGRLDARLRVVGTVLSPGDTTVTTAARFVVESGRPGVSLDSLAG</sequence>
<feature type="domain" description="PhoD-like phosphatase metallophosphatase" evidence="2">
    <location>
        <begin position="158"/>
        <end position="480"/>
    </location>
</feature>
<accession>A0ABN0UH23</accession>
<name>A0ABN0UH23_9ACTN</name>
<dbReference type="Proteomes" id="UP001500967">
    <property type="component" value="Unassembled WGS sequence"/>
</dbReference>
<dbReference type="CDD" id="cd07389">
    <property type="entry name" value="MPP_PhoD"/>
    <property type="match status" value="1"/>
</dbReference>
<dbReference type="EMBL" id="BAAAGX010000016">
    <property type="protein sequence ID" value="GAA0250244.1"/>
    <property type="molecule type" value="Genomic_DNA"/>
</dbReference>